<proteinExistence type="predicted"/>
<evidence type="ECO:0000313" key="2">
    <source>
        <dbReference type="EMBL" id="SDD07259.1"/>
    </source>
</evidence>
<gene>
    <name evidence="2" type="ORF">SAMN05216323_10799</name>
</gene>
<accession>A0A1G6RRK1</accession>
<evidence type="ECO:0000256" key="1">
    <source>
        <dbReference type="SAM" id="SignalP"/>
    </source>
</evidence>
<dbReference type="AlphaFoldDB" id="A0A1G6RRK1"/>
<name>A0A1G6RRK1_9BACT</name>
<dbReference type="Pfam" id="PF13715">
    <property type="entry name" value="CarbopepD_reg_2"/>
    <property type="match status" value="1"/>
</dbReference>
<dbReference type="Proteomes" id="UP000199452">
    <property type="component" value="Unassembled WGS sequence"/>
</dbReference>
<feature type="signal peptide" evidence="1">
    <location>
        <begin position="1"/>
        <end position="17"/>
    </location>
</feature>
<dbReference type="OrthoDB" id="1079187at2"/>
<protein>
    <submittedName>
        <fullName evidence="2">CarboxypepD_reg-like domain-containing protein</fullName>
    </submittedName>
</protein>
<feature type="chain" id="PRO_5011477742" evidence="1">
    <location>
        <begin position="18"/>
        <end position="269"/>
    </location>
</feature>
<reference evidence="2 3" key="1">
    <citation type="submission" date="2016-09" db="EMBL/GenBank/DDBJ databases">
        <authorList>
            <person name="Capua I."/>
            <person name="De Benedictis P."/>
            <person name="Joannis T."/>
            <person name="Lombin L.H."/>
            <person name="Cattoli G."/>
        </authorList>
    </citation>
    <scope>NUCLEOTIDE SEQUENCE [LARGE SCALE GENOMIC DNA]</scope>
    <source>
        <strain evidence="2 3">A7P-90m</strain>
    </source>
</reference>
<sequence length="269" mass="30615">MRLMILFLLLFSNTIFAQSISGVVINDKSKLPVEYVNIGVAMKNIGTVSDFNGKYNLTIDSQFDNDTLLFSSIGYLPFAIKIADLKRRENKNILLKERMYQLKEVVVKPRTYKRKTLGVETHFKNISAGFKDNLLGYEFGILMHIKKTAIIKSVNINIAACSYDSIFYRLNIYKVLGKNNFENILSSPIYIHMSKAEVKEEIKVDLQAQHLVMEGDFLVTVEHVKDLGKGYLYFCAGFMNKTYYRKTSQGAWESAPIGISISVDADVEK</sequence>
<keyword evidence="3" id="KW-1185">Reference proteome</keyword>
<dbReference type="EMBL" id="FMYP01000079">
    <property type="protein sequence ID" value="SDD07259.1"/>
    <property type="molecule type" value="Genomic_DNA"/>
</dbReference>
<organism evidence="2 3">
    <name type="scientific">Williamwhitmania taraxaci</name>
    <dbReference type="NCBI Taxonomy" id="1640674"/>
    <lineage>
        <taxon>Bacteria</taxon>
        <taxon>Pseudomonadati</taxon>
        <taxon>Bacteroidota</taxon>
        <taxon>Bacteroidia</taxon>
        <taxon>Bacteroidales</taxon>
        <taxon>Williamwhitmaniaceae</taxon>
        <taxon>Williamwhitmania</taxon>
    </lineage>
</organism>
<evidence type="ECO:0000313" key="3">
    <source>
        <dbReference type="Proteomes" id="UP000199452"/>
    </source>
</evidence>
<dbReference type="InterPro" id="IPR008969">
    <property type="entry name" value="CarboxyPept-like_regulatory"/>
</dbReference>
<dbReference type="RefSeq" id="WP_092440553.1">
    <property type="nucleotide sequence ID" value="NZ_FMYP01000079.1"/>
</dbReference>
<dbReference type="SUPFAM" id="SSF49464">
    <property type="entry name" value="Carboxypeptidase regulatory domain-like"/>
    <property type="match status" value="1"/>
</dbReference>
<dbReference type="STRING" id="1640674.SAMN05216323_10799"/>
<keyword evidence="1" id="KW-0732">Signal</keyword>